<evidence type="ECO:0000313" key="3">
    <source>
        <dbReference type="EMBL" id="KJA22678.1"/>
    </source>
</evidence>
<feature type="region of interest" description="Disordered" evidence="1">
    <location>
        <begin position="212"/>
        <end position="246"/>
    </location>
</feature>
<gene>
    <name evidence="3" type="ORF">HYPSUDRAFT_40767</name>
</gene>
<dbReference type="Proteomes" id="UP000054270">
    <property type="component" value="Unassembled WGS sequence"/>
</dbReference>
<evidence type="ECO:0000256" key="1">
    <source>
        <dbReference type="SAM" id="MobiDB-lite"/>
    </source>
</evidence>
<dbReference type="Gene3D" id="3.40.220.10">
    <property type="entry name" value="Leucine Aminopeptidase, subunit E, domain 1"/>
    <property type="match status" value="1"/>
</dbReference>
<feature type="compositionally biased region" description="Low complexity" evidence="1">
    <location>
        <begin position="342"/>
        <end position="351"/>
    </location>
</feature>
<dbReference type="EMBL" id="KN817548">
    <property type="protein sequence ID" value="KJA22678.1"/>
    <property type="molecule type" value="Genomic_DNA"/>
</dbReference>
<dbReference type="PANTHER" id="PTHR35596">
    <property type="entry name" value="DUF2263 DOMAIN-CONTAINING PROTEIN"/>
    <property type="match status" value="1"/>
</dbReference>
<name>A0A0D2MGE8_HYPSF</name>
<proteinExistence type="predicted"/>
<dbReference type="Pfam" id="PF10021">
    <property type="entry name" value="PARG_cat_microb"/>
    <property type="match status" value="1"/>
</dbReference>
<dbReference type="InterPro" id="IPR043472">
    <property type="entry name" value="Macro_dom-like"/>
</dbReference>
<feature type="region of interest" description="Disordered" evidence="1">
    <location>
        <begin position="342"/>
        <end position="363"/>
    </location>
</feature>
<feature type="region of interest" description="Disordered" evidence="1">
    <location>
        <begin position="454"/>
        <end position="477"/>
    </location>
</feature>
<dbReference type="PANTHER" id="PTHR35596:SF1">
    <property type="entry name" value="MICROBIAL-TYPE PARG CATALYTIC DOMAIN-CONTAINING PROTEIN"/>
    <property type="match status" value="1"/>
</dbReference>
<keyword evidence="4" id="KW-1185">Reference proteome</keyword>
<feature type="compositionally biased region" description="Basic and acidic residues" evidence="1">
    <location>
        <begin position="520"/>
        <end position="539"/>
    </location>
</feature>
<dbReference type="InterPro" id="IPR019261">
    <property type="entry name" value="PARG_cat_microbial"/>
</dbReference>
<protein>
    <recommendedName>
        <fullName evidence="2">Microbial-type PARG catalytic domain-containing protein</fullName>
    </recommendedName>
</protein>
<accession>A0A0D2MGE8</accession>
<feature type="domain" description="Microbial-type PARG catalytic" evidence="2">
    <location>
        <begin position="110"/>
        <end position="312"/>
    </location>
</feature>
<feature type="compositionally biased region" description="Polar residues" evidence="1">
    <location>
        <begin position="50"/>
        <end position="68"/>
    </location>
</feature>
<feature type="region of interest" description="Disordered" evidence="1">
    <location>
        <begin position="1"/>
        <end position="89"/>
    </location>
</feature>
<reference evidence="4" key="1">
    <citation type="submission" date="2014-04" db="EMBL/GenBank/DDBJ databases">
        <title>Evolutionary Origins and Diversification of the Mycorrhizal Mutualists.</title>
        <authorList>
            <consortium name="DOE Joint Genome Institute"/>
            <consortium name="Mycorrhizal Genomics Consortium"/>
            <person name="Kohler A."/>
            <person name="Kuo A."/>
            <person name="Nagy L.G."/>
            <person name="Floudas D."/>
            <person name="Copeland A."/>
            <person name="Barry K.W."/>
            <person name="Cichocki N."/>
            <person name="Veneault-Fourrey C."/>
            <person name="LaButti K."/>
            <person name="Lindquist E.A."/>
            <person name="Lipzen A."/>
            <person name="Lundell T."/>
            <person name="Morin E."/>
            <person name="Murat C."/>
            <person name="Riley R."/>
            <person name="Ohm R."/>
            <person name="Sun H."/>
            <person name="Tunlid A."/>
            <person name="Henrissat B."/>
            <person name="Grigoriev I.V."/>
            <person name="Hibbett D.S."/>
            <person name="Martin F."/>
        </authorList>
    </citation>
    <scope>NUCLEOTIDE SEQUENCE [LARGE SCALE GENOMIC DNA]</scope>
    <source>
        <strain evidence="4">FD-334 SS-4</strain>
    </source>
</reference>
<organism evidence="3 4">
    <name type="scientific">Hypholoma sublateritium (strain FD-334 SS-4)</name>
    <dbReference type="NCBI Taxonomy" id="945553"/>
    <lineage>
        <taxon>Eukaryota</taxon>
        <taxon>Fungi</taxon>
        <taxon>Dikarya</taxon>
        <taxon>Basidiomycota</taxon>
        <taxon>Agaricomycotina</taxon>
        <taxon>Agaricomycetes</taxon>
        <taxon>Agaricomycetidae</taxon>
        <taxon>Agaricales</taxon>
        <taxon>Agaricineae</taxon>
        <taxon>Strophariaceae</taxon>
        <taxon>Hypholoma</taxon>
    </lineage>
</organism>
<feature type="region of interest" description="Disordered" evidence="1">
    <location>
        <begin position="513"/>
        <end position="539"/>
    </location>
</feature>
<dbReference type="AlphaFoldDB" id="A0A0D2MGE8"/>
<dbReference type="STRING" id="945553.A0A0D2MGE8"/>
<evidence type="ECO:0000313" key="4">
    <source>
        <dbReference type="Proteomes" id="UP000054270"/>
    </source>
</evidence>
<sequence length="574" mass="60740">MFRRRSTPSEDAPPPYSAVSSPRSQPHRQRQGSSNPLSPPITPGARTHIAQPTNRALSETAIARTSSAPGPRHRPQYTHAAPRPAIAGTPGFPVLPAGTDPARVARQKIARETLAAMAGGSYSVRGVQYDLTRRMNSMIEGVRVYGDDTRLEPPARGTGEKPTQIEVLDMTTLNAVRWLDREASRKVTAAPDGKDSEYGVWDYGVVYEKQPSHARTAGHPESSPRIGVLNSASPHIPGGDFRSGDAGQELSVSRASTLSAALETPAARPFYHAAECSVEDATSRRGGLQTSLAAAYHTHALVYTPGVTVIREETGGWTAPRDIDVITCTAVHAGDARAAAAQSYARSGSRSHPSRPAPTTSAAEVEDRIRTVTTARLRRILAAFAHHGVATLVLPAFGAGTFQHTPAAVARVYAELLLAPRAPFKDVFERVVFAIPGTPGEEFSAALWTSAGVSAGDGRGEGRRTLHGSQRRGQSGSGWLADLAASGRIPKPQRNGADDPALGDARSVRLEWDGGWASGDNRDGARGQDEQEDPARGDARSVFSVQSAVRAYSVLGDQDGVALNRTRGAVGGGL</sequence>
<evidence type="ECO:0000259" key="2">
    <source>
        <dbReference type="Pfam" id="PF10021"/>
    </source>
</evidence>
<dbReference type="OrthoDB" id="9985428at2759"/>